<evidence type="ECO:0000256" key="28">
    <source>
        <dbReference type="ARBA" id="ARBA00050430"/>
    </source>
</evidence>
<evidence type="ECO:0000256" key="19">
    <source>
        <dbReference type="ARBA" id="ARBA00023136"/>
    </source>
</evidence>
<evidence type="ECO:0000256" key="4">
    <source>
        <dbReference type="ARBA" id="ARBA00004389"/>
    </source>
</evidence>
<dbReference type="PRINTS" id="PR00463">
    <property type="entry name" value="EP450I"/>
</dbReference>
<dbReference type="GO" id="GO:0098794">
    <property type="term" value="C:postsynapse"/>
    <property type="evidence" value="ECO:0007669"/>
    <property type="project" value="UniProtKB-SubCell"/>
</dbReference>
<evidence type="ECO:0000256" key="46">
    <source>
        <dbReference type="PIRSR" id="PIRSR602401-1"/>
    </source>
</evidence>
<evidence type="ECO:0000256" key="40">
    <source>
        <dbReference type="ARBA" id="ARBA00054645"/>
    </source>
</evidence>
<comment type="catalytic activity">
    <reaction evidence="30">
        <text>cholesterol + reduced [NADPH--hemoprotein reductase] + O2 = (24S)-hydroxycholesterol + oxidized [NADPH--hemoprotein reductase] + H2O + H(+)</text>
        <dbReference type="Rhea" id="RHEA:22716"/>
        <dbReference type="Rhea" id="RHEA-COMP:11964"/>
        <dbReference type="Rhea" id="RHEA-COMP:11965"/>
        <dbReference type="ChEBI" id="CHEBI:15377"/>
        <dbReference type="ChEBI" id="CHEBI:15378"/>
        <dbReference type="ChEBI" id="CHEBI:15379"/>
        <dbReference type="ChEBI" id="CHEBI:16113"/>
        <dbReference type="ChEBI" id="CHEBI:34310"/>
        <dbReference type="ChEBI" id="CHEBI:57618"/>
        <dbReference type="ChEBI" id="CHEBI:58210"/>
        <dbReference type="EC" id="1.14.14.25"/>
    </reaction>
    <physiologicalReaction direction="left-to-right" evidence="30">
        <dbReference type="Rhea" id="RHEA:22717"/>
    </physiologicalReaction>
</comment>
<comment type="pathway">
    <text evidence="5">Lipid metabolism; C21-steroid hormone metabolism.</text>
</comment>
<comment type="catalytic activity">
    <reaction evidence="39">
        <text>desmosterol + reduced [NADPH--hemoprotein reductase] + O2 = (24S)-25-epoxycholesterol + oxidized [NADPH--hemoprotein reductase] + H2O + H(+)</text>
        <dbReference type="Rhea" id="RHEA:53232"/>
        <dbReference type="Rhea" id="RHEA-COMP:11964"/>
        <dbReference type="Rhea" id="RHEA-COMP:11965"/>
        <dbReference type="ChEBI" id="CHEBI:15377"/>
        <dbReference type="ChEBI" id="CHEBI:15378"/>
        <dbReference type="ChEBI" id="CHEBI:15379"/>
        <dbReference type="ChEBI" id="CHEBI:17737"/>
        <dbReference type="ChEBI" id="CHEBI:41633"/>
        <dbReference type="ChEBI" id="CHEBI:57618"/>
        <dbReference type="ChEBI" id="CHEBI:58210"/>
    </reaction>
    <physiologicalReaction direction="left-to-right" evidence="39">
        <dbReference type="Rhea" id="RHEA:53233"/>
    </physiologicalReaction>
</comment>
<dbReference type="InterPro" id="IPR001128">
    <property type="entry name" value="Cyt_P450"/>
</dbReference>
<evidence type="ECO:0000256" key="5">
    <source>
        <dbReference type="ARBA" id="ARBA00005108"/>
    </source>
</evidence>
<dbReference type="GO" id="GO:0020037">
    <property type="term" value="F:heme binding"/>
    <property type="evidence" value="ECO:0007669"/>
    <property type="project" value="InterPro"/>
</dbReference>
<comment type="catalytic activity">
    <reaction evidence="35">
        <text>cholestanol + reduced [NADPH--hemoprotein reductase] + O2 = (24S)-hydroxycholestanol + oxidized [NADPH--hemoprotein reductase] + H2O + H(+)</text>
        <dbReference type="Rhea" id="RHEA:53808"/>
        <dbReference type="Rhea" id="RHEA-COMP:11964"/>
        <dbReference type="Rhea" id="RHEA-COMP:11965"/>
        <dbReference type="ChEBI" id="CHEBI:15377"/>
        <dbReference type="ChEBI" id="CHEBI:15378"/>
        <dbReference type="ChEBI" id="CHEBI:15379"/>
        <dbReference type="ChEBI" id="CHEBI:57618"/>
        <dbReference type="ChEBI" id="CHEBI:58210"/>
        <dbReference type="ChEBI" id="CHEBI:86570"/>
        <dbReference type="ChEBI" id="CHEBI:137687"/>
    </reaction>
    <physiologicalReaction direction="left-to-right" evidence="35">
        <dbReference type="Rhea" id="RHEA:53809"/>
    </physiologicalReaction>
</comment>
<evidence type="ECO:0000256" key="18">
    <source>
        <dbReference type="ARBA" id="ARBA00023098"/>
    </source>
</evidence>
<evidence type="ECO:0000256" key="12">
    <source>
        <dbReference type="ARBA" id="ARBA00022848"/>
    </source>
</evidence>
<evidence type="ECO:0000256" key="3">
    <source>
        <dbReference type="ARBA" id="ARBA00004279"/>
    </source>
</evidence>
<dbReference type="Gene3D" id="1.10.630.10">
    <property type="entry name" value="Cytochrome P450"/>
    <property type="match status" value="1"/>
</dbReference>
<evidence type="ECO:0000256" key="15">
    <source>
        <dbReference type="ARBA" id="ARBA00023004"/>
    </source>
</evidence>
<comment type="catalytic activity">
    <reaction evidence="34">
        <text>7alpha-hydroxycholesterol + reduced [NADPH--hemoprotein reductase] + O2 = (24S)-7alpha-dihydroxycholesterol + oxidized [NADPH--hemoprotein reductase] + H2O + H(+)</text>
        <dbReference type="Rhea" id="RHEA:46380"/>
        <dbReference type="Rhea" id="RHEA-COMP:11964"/>
        <dbReference type="Rhea" id="RHEA-COMP:11965"/>
        <dbReference type="ChEBI" id="CHEBI:15377"/>
        <dbReference type="ChEBI" id="CHEBI:15378"/>
        <dbReference type="ChEBI" id="CHEBI:15379"/>
        <dbReference type="ChEBI" id="CHEBI:17500"/>
        <dbReference type="ChEBI" id="CHEBI:37640"/>
        <dbReference type="ChEBI" id="CHEBI:57618"/>
        <dbReference type="ChEBI" id="CHEBI:58210"/>
    </reaction>
    <physiologicalReaction direction="left-to-right" evidence="34">
        <dbReference type="Rhea" id="RHEA:46381"/>
    </physiologicalReaction>
</comment>
<evidence type="ECO:0000313" key="48">
    <source>
        <dbReference type="EMBL" id="AFK11354.1"/>
    </source>
</evidence>
<keyword evidence="15 46" id="KW-0408">Iron</keyword>
<evidence type="ECO:0000256" key="37">
    <source>
        <dbReference type="ARBA" id="ARBA00051817"/>
    </source>
</evidence>
<sequence length="515" mass="58767">MTVHCTMELWRCLPGAGLAVSGLLLLLLCFFLIYLSYIHYVHLKFDHIPGPLRDSFLLGHIPSIQKAAEGYKIIHEKFLEWAETYGPVFRVNALHRVMLYVTHPDTVKELLMSPNCPKDPFTYKLLFNLFGERFLGNGLVTDTDHTHWYMQRRVMDPSFSHSVSRYLAGQLEVFNEKAERLMERLGSEADGETAVPMHYRLNCVTLEVITTVAFGMELPLLHSLESPFPKAISDVLQGLVQYTRNPYMQYLPQHWGFVRRVREALKLLRQTGQRCIKQRQQAMATGEAVPQDILTNILTCAEQEGHYDDGLMLDNFITFFIAGQETTANLIAFTVMELTRQPDITAKLQAEVDEVIGVKRDVDVNDIGKLQYLSQVLKETLRVYPTIPGTRRWLQRPCVIDGIHIPAPVSVILSTYIMGRMAKFFDDPLRFDPERFSPDAPKPYYCYFPFALGPRSCLGQVFAQMEAKVILAKFLQRFDFQLAPGQNYEMMDTGTLRPRGGAVCTLKPRTPPSAC</sequence>
<feature type="binding site" description="axial binding residue" evidence="46">
    <location>
        <position position="457"/>
    </location>
    <ligand>
        <name>heme</name>
        <dbReference type="ChEBI" id="CHEBI:30413"/>
    </ligand>
    <ligandPart>
        <name>Fe</name>
        <dbReference type="ChEBI" id="CHEBI:18248"/>
    </ligandPart>
</feature>
<dbReference type="GO" id="GO:0098793">
    <property type="term" value="C:presynapse"/>
    <property type="evidence" value="ECO:0007669"/>
    <property type="project" value="UniProtKB-SubCell"/>
</dbReference>
<comment type="catalytic activity">
    <reaction evidence="27">
        <text>testosterone + reduced [NADPH--hemoprotein reductase] + O2 = 2-hydroxytestosterone + oxidized [NADPH--hemoprotein reductase] + H2O + H(+)</text>
        <dbReference type="Rhea" id="RHEA:46300"/>
        <dbReference type="Rhea" id="RHEA-COMP:11964"/>
        <dbReference type="Rhea" id="RHEA-COMP:11965"/>
        <dbReference type="ChEBI" id="CHEBI:15377"/>
        <dbReference type="ChEBI" id="CHEBI:15378"/>
        <dbReference type="ChEBI" id="CHEBI:15379"/>
        <dbReference type="ChEBI" id="CHEBI:17347"/>
        <dbReference type="ChEBI" id="CHEBI:57618"/>
        <dbReference type="ChEBI" id="CHEBI:58210"/>
        <dbReference type="ChEBI" id="CHEBI:86013"/>
    </reaction>
    <physiologicalReaction direction="left-to-right" evidence="27">
        <dbReference type="Rhea" id="RHEA:46301"/>
    </physiologicalReaction>
</comment>
<evidence type="ECO:0000256" key="44">
    <source>
        <dbReference type="ARBA" id="ARBA00079170"/>
    </source>
</evidence>
<evidence type="ECO:0000256" key="1">
    <source>
        <dbReference type="ARBA" id="ARBA00001971"/>
    </source>
</evidence>
<evidence type="ECO:0000256" key="2">
    <source>
        <dbReference type="ARBA" id="ARBA00004111"/>
    </source>
</evidence>
<evidence type="ECO:0000256" key="47">
    <source>
        <dbReference type="SAM" id="Phobius"/>
    </source>
</evidence>
<evidence type="ECO:0000256" key="34">
    <source>
        <dbReference type="ARBA" id="ARBA00051606"/>
    </source>
</evidence>
<comment type="catalytic activity">
    <reaction evidence="37">
        <text>7-dehydrocholesterol + reduced [NADPH--hemoprotein reductase] + O2 = cholesta-5,7-dien-3beta,24S-diol + oxidized [NADPH--hemoprotein reductase] + H2O + H(+)</text>
        <dbReference type="Rhea" id="RHEA:53244"/>
        <dbReference type="Rhea" id="RHEA-COMP:11964"/>
        <dbReference type="Rhea" id="RHEA-COMP:11965"/>
        <dbReference type="ChEBI" id="CHEBI:15377"/>
        <dbReference type="ChEBI" id="CHEBI:15378"/>
        <dbReference type="ChEBI" id="CHEBI:15379"/>
        <dbReference type="ChEBI" id="CHEBI:17759"/>
        <dbReference type="ChEBI" id="CHEBI:57618"/>
        <dbReference type="ChEBI" id="CHEBI:58210"/>
        <dbReference type="ChEBI" id="CHEBI:137061"/>
    </reaction>
    <physiologicalReaction direction="left-to-right" evidence="37">
        <dbReference type="Rhea" id="RHEA:53245"/>
    </physiologicalReaction>
</comment>
<dbReference type="GO" id="GO:0030425">
    <property type="term" value="C:dendrite"/>
    <property type="evidence" value="ECO:0007669"/>
    <property type="project" value="UniProtKB-SubCell"/>
</dbReference>
<evidence type="ECO:0000256" key="41">
    <source>
        <dbReference type="ARBA" id="ARBA00066440"/>
    </source>
</evidence>
<evidence type="ECO:0000256" key="36">
    <source>
        <dbReference type="ARBA" id="ARBA00051763"/>
    </source>
</evidence>
<evidence type="ECO:0000256" key="45">
    <source>
        <dbReference type="ARBA" id="ARBA00080170"/>
    </source>
</evidence>
<comment type="catalytic activity">
    <reaction evidence="38">
        <text>progesterone + reduced [NADPH--hemoprotein reductase] + O2 = 17alpha-hydroxyprogesterone + oxidized [NADPH--hemoprotein reductase] + H2O + H(+)</text>
        <dbReference type="Rhea" id="RHEA:46308"/>
        <dbReference type="Rhea" id="RHEA-COMP:11964"/>
        <dbReference type="Rhea" id="RHEA-COMP:11965"/>
        <dbReference type="ChEBI" id="CHEBI:15377"/>
        <dbReference type="ChEBI" id="CHEBI:15378"/>
        <dbReference type="ChEBI" id="CHEBI:15379"/>
        <dbReference type="ChEBI" id="CHEBI:17026"/>
        <dbReference type="ChEBI" id="CHEBI:17252"/>
        <dbReference type="ChEBI" id="CHEBI:57618"/>
        <dbReference type="ChEBI" id="CHEBI:58210"/>
    </reaction>
    <physiologicalReaction direction="left-to-right" evidence="38">
        <dbReference type="Rhea" id="RHEA:46309"/>
    </physiologicalReaction>
</comment>
<dbReference type="PRINTS" id="PR00385">
    <property type="entry name" value="P450"/>
</dbReference>
<protein>
    <recommendedName>
        <fullName evidence="42">Cholesterol 24-hydroxylase</fullName>
        <ecNumber evidence="41">1.14.14.25</ecNumber>
    </recommendedName>
    <alternativeName>
        <fullName evidence="44">Cholesterol 24-monooxygenase</fullName>
    </alternativeName>
    <alternativeName>
        <fullName evidence="43">Cholesterol 24S-hydroxylase</fullName>
    </alternativeName>
    <alternativeName>
        <fullName evidence="45">Cytochrome P450 46A1</fullName>
    </alternativeName>
</protein>
<keyword evidence="16" id="KW-0770">Synapse</keyword>
<keyword evidence="22" id="KW-0966">Cell projection</keyword>
<accession>K4FUT6</accession>
<comment type="subcellular location">
    <subcellularLocation>
        <location evidence="3">Cell projection</location>
        <location evidence="3">Dendrite</location>
    </subcellularLocation>
    <subcellularLocation>
        <location evidence="4">Endoplasmic reticulum membrane</location>
        <topology evidence="4">Single-pass membrane protein</topology>
    </subcellularLocation>
    <subcellularLocation>
        <location evidence="2">Microsome membrane</location>
        <topology evidence="2">Single-pass membrane protein</topology>
    </subcellularLocation>
    <subcellularLocation>
        <location evidence="24">Postsynapse</location>
    </subcellularLocation>
    <subcellularLocation>
        <location evidence="23">Presynapse</location>
    </subcellularLocation>
</comment>
<comment type="function">
    <text evidence="40">P450 monooxygenase that plays a major role in cholesterol homeostasis in the brain. Primarily catalyzes the hydroxylation (with S stereochemistry) at C-24 of cholesterol side chain, triggering cholesterol diffusion out of neurons and its further degradation. By promoting constant cholesterol elimination in neurons, may activate the mevalonate pathway and coordinate the synthesis of new cholesterol and nonsterol isoprenoids involved in synaptic activity and learning. Further hydroxylates cholesterol derivatives and hormone steroids on both the ring and side chain of these molecules, converting them into active oxysterols involved in lipid signaling and biosynthesis. Acts as an epoxidase converting cholesta-5,24-dien-3beta-ol/desmosterol into (24S),25-epoxycholesterol, an abundant lipid ligand of nuclear NR1H2 and NR1H3 receptors shown to promote neurogenesis in developing brain. May also catalyze the oxidative metabolism of xenobiotics, such as clotrimazole.</text>
</comment>
<comment type="catalytic activity">
    <reaction evidence="33">
        <text>4beta-hydroxycholesterol + reduced [NADPH--hemoprotein reductase] + O2 = 4beta,24S-dihydroxycholesterol + oxidized [NADPH--hemoprotein reductase] + H2O + H(+)</text>
        <dbReference type="Rhea" id="RHEA:46392"/>
        <dbReference type="Rhea" id="RHEA-COMP:11964"/>
        <dbReference type="Rhea" id="RHEA-COMP:11965"/>
        <dbReference type="ChEBI" id="CHEBI:15377"/>
        <dbReference type="ChEBI" id="CHEBI:15378"/>
        <dbReference type="ChEBI" id="CHEBI:15379"/>
        <dbReference type="ChEBI" id="CHEBI:57618"/>
        <dbReference type="ChEBI" id="CHEBI:58210"/>
        <dbReference type="ChEBI" id="CHEBI:85778"/>
        <dbReference type="ChEBI" id="CHEBI:86087"/>
    </reaction>
    <physiologicalReaction direction="left-to-right" evidence="33">
        <dbReference type="Rhea" id="RHEA:46393"/>
    </physiologicalReaction>
</comment>
<keyword evidence="10 46" id="KW-0479">Metal-binding</keyword>
<evidence type="ECO:0000256" key="25">
    <source>
        <dbReference type="ARBA" id="ARBA00049645"/>
    </source>
</evidence>
<comment type="catalytic activity">
    <reaction evidence="32">
        <text>testosterone + reduced [NADPH--hemoprotein reductase] + O2 = 6beta,17beta-dihydroxyandrost-4-en-3-one + oxidized [NADPH--hemoprotein reductase] + H2O + H(+)</text>
        <dbReference type="Rhea" id="RHEA:46296"/>
        <dbReference type="Rhea" id="RHEA-COMP:11964"/>
        <dbReference type="Rhea" id="RHEA-COMP:11965"/>
        <dbReference type="ChEBI" id="CHEBI:15377"/>
        <dbReference type="ChEBI" id="CHEBI:15378"/>
        <dbReference type="ChEBI" id="CHEBI:15379"/>
        <dbReference type="ChEBI" id="CHEBI:17347"/>
        <dbReference type="ChEBI" id="CHEBI:34477"/>
        <dbReference type="ChEBI" id="CHEBI:57618"/>
        <dbReference type="ChEBI" id="CHEBI:58210"/>
    </reaction>
    <physiologicalReaction direction="left-to-right" evidence="32">
        <dbReference type="Rhea" id="RHEA:46297"/>
    </physiologicalReaction>
</comment>
<keyword evidence="9 47" id="KW-0812">Transmembrane</keyword>
<evidence type="ECO:0000256" key="22">
    <source>
        <dbReference type="ARBA" id="ARBA00023273"/>
    </source>
</evidence>
<evidence type="ECO:0000256" key="7">
    <source>
        <dbReference type="ARBA" id="ARBA00022548"/>
    </source>
</evidence>
<dbReference type="InterPro" id="IPR039983">
    <property type="entry name" value="CYP46A1"/>
</dbReference>
<dbReference type="PANTHER" id="PTHR24293:SF0">
    <property type="entry name" value="CYP46A1 PROTEIN-RELATED"/>
    <property type="match status" value="1"/>
</dbReference>
<evidence type="ECO:0000256" key="26">
    <source>
        <dbReference type="ARBA" id="ARBA00050139"/>
    </source>
</evidence>
<reference evidence="48" key="1">
    <citation type="journal article" date="2012" name="PLoS ONE">
        <title>Sequencing and Analysis of Full-Length cDNAs, 5'-ESTs and 3'-ESTs from a Cartilaginous Fish, the Elephant Shark (Callorhinchus milii).</title>
        <authorList>
            <person name="Tan Y.Y."/>
            <person name="Kodzius R."/>
            <person name="Tay B.H."/>
            <person name="Tay A."/>
            <person name="Brenner S."/>
            <person name="Venkatesh B."/>
        </authorList>
    </citation>
    <scope>NUCLEOTIDE SEQUENCE</scope>
    <source>
        <tissue evidence="48">Liver</tissue>
    </source>
</reference>
<evidence type="ECO:0000256" key="42">
    <source>
        <dbReference type="ARBA" id="ARBA00068948"/>
    </source>
</evidence>
<dbReference type="InterPro" id="IPR002401">
    <property type="entry name" value="Cyt_P450_E_grp-I"/>
</dbReference>
<dbReference type="GO" id="GO:0005789">
    <property type="term" value="C:endoplasmic reticulum membrane"/>
    <property type="evidence" value="ECO:0007669"/>
    <property type="project" value="UniProtKB-SubCell"/>
</dbReference>
<keyword evidence="14" id="KW-0560">Oxidoreductase</keyword>
<evidence type="ECO:0000256" key="32">
    <source>
        <dbReference type="ARBA" id="ARBA00051503"/>
    </source>
</evidence>
<comment type="catalytic activity">
    <reaction evidence="31">
        <text>testosterone + reduced [NADPH--hemoprotein reductase] + O2 = 16beta,17beta-dihydroxyandrost-4-en-3-one + oxidized [NADPH--hemoprotein reductase] + H2O + H(+)</text>
        <dbReference type="Rhea" id="RHEA:46304"/>
        <dbReference type="Rhea" id="RHEA-COMP:11964"/>
        <dbReference type="Rhea" id="RHEA-COMP:11965"/>
        <dbReference type="ChEBI" id="CHEBI:15377"/>
        <dbReference type="ChEBI" id="CHEBI:15378"/>
        <dbReference type="ChEBI" id="CHEBI:15379"/>
        <dbReference type="ChEBI" id="CHEBI:17347"/>
        <dbReference type="ChEBI" id="CHEBI:57618"/>
        <dbReference type="ChEBI" id="CHEBI:58210"/>
        <dbReference type="ChEBI" id="CHEBI:83027"/>
    </reaction>
    <physiologicalReaction direction="left-to-right" evidence="31">
        <dbReference type="Rhea" id="RHEA:46305"/>
    </physiologicalReaction>
</comment>
<evidence type="ECO:0000256" key="13">
    <source>
        <dbReference type="ARBA" id="ARBA00022989"/>
    </source>
</evidence>
<dbReference type="GO" id="GO:0033781">
    <property type="term" value="F:cholesterol 24-hydroxylase activity"/>
    <property type="evidence" value="ECO:0007669"/>
    <property type="project" value="UniProtKB-EC"/>
</dbReference>
<dbReference type="FunFam" id="1.10.630.10:FF:000031">
    <property type="entry name" value="cholesterol 24-hydroxylase isoform X2"/>
    <property type="match status" value="1"/>
</dbReference>
<evidence type="ECO:0000256" key="17">
    <source>
        <dbReference type="ARBA" id="ARBA00023033"/>
    </source>
</evidence>
<organism evidence="48">
    <name type="scientific">Callorhinchus milii</name>
    <name type="common">Ghost shark</name>
    <dbReference type="NCBI Taxonomy" id="7868"/>
    <lineage>
        <taxon>Eukaryota</taxon>
        <taxon>Metazoa</taxon>
        <taxon>Chordata</taxon>
        <taxon>Craniata</taxon>
        <taxon>Vertebrata</taxon>
        <taxon>Chondrichthyes</taxon>
        <taxon>Holocephali</taxon>
        <taxon>Chimaeriformes</taxon>
        <taxon>Callorhinchidae</taxon>
        <taxon>Callorhinchus</taxon>
    </lineage>
</organism>
<evidence type="ECO:0000256" key="10">
    <source>
        <dbReference type="ARBA" id="ARBA00022723"/>
    </source>
</evidence>
<evidence type="ECO:0000256" key="8">
    <source>
        <dbReference type="ARBA" id="ARBA00022617"/>
    </source>
</evidence>
<evidence type="ECO:0000256" key="43">
    <source>
        <dbReference type="ARBA" id="ARBA00077287"/>
    </source>
</evidence>
<evidence type="ECO:0000256" key="38">
    <source>
        <dbReference type="ARBA" id="ARBA00052074"/>
    </source>
</evidence>
<evidence type="ECO:0000256" key="16">
    <source>
        <dbReference type="ARBA" id="ARBA00023018"/>
    </source>
</evidence>
<comment type="catalytic activity">
    <reaction evidence="29">
        <text>7-dehydrocholesterol + reduced [NADPH--hemoprotein reductase] + O2 = cholesta-5,7-dien-3beta,25-diol + oxidized [NADPH--hemoprotein reductase] + H2O + H(+)</text>
        <dbReference type="Rhea" id="RHEA:53240"/>
        <dbReference type="Rhea" id="RHEA-COMP:11964"/>
        <dbReference type="Rhea" id="RHEA-COMP:11965"/>
        <dbReference type="ChEBI" id="CHEBI:15377"/>
        <dbReference type="ChEBI" id="CHEBI:15378"/>
        <dbReference type="ChEBI" id="CHEBI:15379"/>
        <dbReference type="ChEBI" id="CHEBI:17759"/>
        <dbReference type="ChEBI" id="CHEBI:57618"/>
        <dbReference type="ChEBI" id="CHEBI:58210"/>
        <dbReference type="ChEBI" id="CHEBI:137057"/>
    </reaction>
    <physiologicalReaction direction="left-to-right" evidence="29">
        <dbReference type="Rhea" id="RHEA:53241"/>
    </physiologicalReaction>
</comment>
<feature type="transmembrane region" description="Helical" evidence="47">
    <location>
        <begin position="12"/>
        <end position="37"/>
    </location>
</feature>
<keyword evidence="20" id="KW-1207">Sterol metabolism</keyword>
<evidence type="ECO:0000256" key="23">
    <source>
        <dbReference type="ARBA" id="ARBA00034106"/>
    </source>
</evidence>
<comment type="cofactor">
    <cofactor evidence="1 46">
        <name>heme</name>
        <dbReference type="ChEBI" id="CHEBI:30413"/>
    </cofactor>
</comment>
<dbReference type="InterPro" id="IPR036396">
    <property type="entry name" value="Cyt_P450_sf"/>
</dbReference>
<dbReference type="Pfam" id="PF00067">
    <property type="entry name" value="p450"/>
    <property type="match status" value="1"/>
</dbReference>
<keyword evidence="7" id="KW-0153">Cholesterol metabolism</keyword>
<comment type="pathway">
    <text evidence="25">Steroid metabolism; cholesterol degradation.</text>
</comment>
<name>K4FUT6_CALMI</name>
<dbReference type="AlphaFoldDB" id="K4FUT6"/>
<dbReference type="CDD" id="cd20613">
    <property type="entry name" value="CYP46A1-like"/>
    <property type="match status" value="1"/>
</dbReference>
<evidence type="ECO:0000256" key="9">
    <source>
        <dbReference type="ARBA" id="ARBA00022692"/>
    </source>
</evidence>
<keyword evidence="18" id="KW-0443">Lipid metabolism</keyword>
<evidence type="ECO:0000256" key="21">
    <source>
        <dbReference type="ARBA" id="ARBA00023221"/>
    </source>
</evidence>
<keyword evidence="8 46" id="KW-0349">Heme</keyword>
<keyword evidence="11" id="KW-0256">Endoplasmic reticulum</keyword>
<evidence type="ECO:0000256" key="6">
    <source>
        <dbReference type="ARBA" id="ARBA00010617"/>
    </source>
</evidence>
<dbReference type="EMBL" id="JX053126">
    <property type="protein sequence ID" value="AFK11354.1"/>
    <property type="molecule type" value="mRNA"/>
</dbReference>
<keyword evidence="12" id="KW-0492">Microsome</keyword>
<evidence type="ECO:0000256" key="35">
    <source>
        <dbReference type="ARBA" id="ARBA00051748"/>
    </source>
</evidence>
<comment type="catalytic activity">
    <reaction evidence="36">
        <text>(24S)-hydroxycholesterol + reduced [NADPH--hemoprotein reductase] + O2 = (24S,25R)-24,26-dihydroxycholesterol + oxidized [NADPH--hemoprotein reductase] + H2O + H(+)</text>
        <dbReference type="Rhea" id="RHEA:46388"/>
        <dbReference type="Rhea" id="RHEA-COMP:11964"/>
        <dbReference type="Rhea" id="RHEA-COMP:11965"/>
        <dbReference type="ChEBI" id="CHEBI:15377"/>
        <dbReference type="ChEBI" id="CHEBI:15378"/>
        <dbReference type="ChEBI" id="CHEBI:15379"/>
        <dbReference type="ChEBI" id="CHEBI:34310"/>
        <dbReference type="ChEBI" id="CHEBI:57618"/>
        <dbReference type="ChEBI" id="CHEBI:58210"/>
        <dbReference type="ChEBI" id="CHEBI:86165"/>
    </reaction>
    <physiologicalReaction direction="left-to-right" evidence="36">
        <dbReference type="Rhea" id="RHEA:46389"/>
    </physiologicalReaction>
</comment>
<evidence type="ECO:0000256" key="33">
    <source>
        <dbReference type="ARBA" id="ARBA00051527"/>
    </source>
</evidence>
<evidence type="ECO:0000256" key="30">
    <source>
        <dbReference type="ARBA" id="ARBA00050991"/>
    </source>
</evidence>
<proteinExistence type="evidence at transcript level"/>
<evidence type="ECO:0000256" key="29">
    <source>
        <dbReference type="ARBA" id="ARBA00050696"/>
    </source>
</evidence>
<dbReference type="PANTHER" id="PTHR24293">
    <property type="entry name" value="CYTOCHROME P450 FAMILY 46 SUBFAMILY A"/>
    <property type="match status" value="1"/>
</dbReference>
<evidence type="ECO:0000256" key="20">
    <source>
        <dbReference type="ARBA" id="ARBA00023166"/>
    </source>
</evidence>
<evidence type="ECO:0000256" key="27">
    <source>
        <dbReference type="ARBA" id="ARBA00050344"/>
    </source>
</evidence>
<keyword evidence="21" id="KW-0753">Steroid metabolism</keyword>
<keyword evidence="19 47" id="KW-0472">Membrane</keyword>
<comment type="catalytic activity">
    <reaction evidence="28">
        <text>(24S)-hydroxycholesterol + reduced [NADPH--hemoprotein reductase] + O2 = 24S,25-dihydroxycholesterol + oxidized [NADPH--hemoprotein reductase] + H2O + H(+)</text>
        <dbReference type="Rhea" id="RHEA:46384"/>
        <dbReference type="Rhea" id="RHEA-COMP:11964"/>
        <dbReference type="Rhea" id="RHEA-COMP:11965"/>
        <dbReference type="ChEBI" id="CHEBI:15377"/>
        <dbReference type="ChEBI" id="CHEBI:15378"/>
        <dbReference type="ChEBI" id="CHEBI:15379"/>
        <dbReference type="ChEBI" id="CHEBI:34310"/>
        <dbReference type="ChEBI" id="CHEBI:57618"/>
        <dbReference type="ChEBI" id="CHEBI:58210"/>
        <dbReference type="ChEBI" id="CHEBI:86074"/>
    </reaction>
    <physiologicalReaction direction="left-to-right" evidence="28">
        <dbReference type="Rhea" id="RHEA:46385"/>
    </physiologicalReaction>
</comment>
<dbReference type="GO" id="GO:0005506">
    <property type="term" value="F:iron ion binding"/>
    <property type="evidence" value="ECO:0007669"/>
    <property type="project" value="InterPro"/>
</dbReference>
<evidence type="ECO:0000256" key="39">
    <source>
        <dbReference type="ARBA" id="ARBA00052870"/>
    </source>
</evidence>
<evidence type="ECO:0000256" key="14">
    <source>
        <dbReference type="ARBA" id="ARBA00023002"/>
    </source>
</evidence>
<comment type="similarity">
    <text evidence="6">Belongs to the cytochrome P450 family.</text>
</comment>
<evidence type="ECO:0000256" key="31">
    <source>
        <dbReference type="ARBA" id="ARBA00051188"/>
    </source>
</evidence>
<evidence type="ECO:0000256" key="11">
    <source>
        <dbReference type="ARBA" id="ARBA00022824"/>
    </source>
</evidence>
<keyword evidence="17" id="KW-0503">Monooxygenase</keyword>
<dbReference type="EC" id="1.14.14.25" evidence="41"/>
<keyword evidence="13 47" id="KW-1133">Transmembrane helix</keyword>
<dbReference type="GO" id="GO:0006707">
    <property type="term" value="P:cholesterol catabolic process"/>
    <property type="evidence" value="ECO:0007669"/>
    <property type="project" value="InterPro"/>
</dbReference>
<comment type="catalytic activity">
    <reaction evidence="26">
        <text>desmosterol + reduced [NADPH--hemoprotein reductase] + O2 = (24Z),26-hydroxydesmosterol + oxidized [NADPH--hemoprotein reductase] + H2O + H(+)</text>
        <dbReference type="Rhea" id="RHEA:53236"/>
        <dbReference type="Rhea" id="RHEA-COMP:11964"/>
        <dbReference type="Rhea" id="RHEA-COMP:11965"/>
        <dbReference type="ChEBI" id="CHEBI:15377"/>
        <dbReference type="ChEBI" id="CHEBI:15378"/>
        <dbReference type="ChEBI" id="CHEBI:15379"/>
        <dbReference type="ChEBI" id="CHEBI:17737"/>
        <dbReference type="ChEBI" id="CHEBI:57618"/>
        <dbReference type="ChEBI" id="CHEBI:58210"/>
        <dbReference type="ChEBI" id="CHEBI:137053"/>
    </reaction>
    <physiologicalReaction direction="left-to-right" evidence="26">
        <dbReference type="Rhea" id="RHEA:53237"/>
    </physiologicalReaction>
</comment>
<dbReference type="SUPFAM" id="SSF48264">
    <property type="entry name" value="Cytochrome P450"/>
    <property type="match status" value="1"/>
</dbReference>
<evidence type="ECO:0000256" key="24">
    <source>
        <dbReference type="ARBA" id="ARBA00034110"/>
    </source>
</evidence>